<reference evidence="2" key="1">
    <citation type="submission" date="2020-09" db="EMBL/GenBank/DDBJ databases">
        <title>Genome-Enabled Discovery of Anthraquinone Biosynthesis in Senna tora.</title>
        <authorList>
            <person name="Kang S.-H."/>
            <person name="Pandey R.P."/>
            <person name="Lee C.-M."/>
            <person name="Sim J.-S."/>
            <person name="Jeong J.-T."/>
            <person name="Choi B.-S."/>
            <person name="Jung M."/>
            <person name="Ginzburg D."/>
            <person name="Zhao K."/>
            <person name="Won S.Y."/>
            <person name="Oh T.-J."/>
            <person name="Yu Y."/>
            <person name="Kim N.-H."/>
            <person name="Lee O.R."/>
            <person name="Lee T.-H."/>
            <person name="Bashyal P."/>
            <person name="Kim T.-S."/>
            <person name="Lee W.-H."/>
            <person name="Kawkins C."/>
            <person name="Kim C.-K."/>
            <person name="Kim J.S."/>
            <person name="Ahn B.O."/>
            <person name="Rhee S.Y."/>
            <person name="Sohng J.K."/>
        </authorList>
    </citation>
    <scope>NUCLEOTIDE SEQUENCE</scope>
    <source>
        <tissue evidence="2">Leaf</tissue>
    </source>
</reference>
<evidence type="ECO:0000313" key="3">
    <source>
        <dbReference type="Proteomes" id="UP000634136"/>
    </source>
</evidence>
<dbReference type="EMBL" id="JAAIUW010000010">
    <property type="protein sequence ID" value="KAF7811566.1"/>
    <property type="molecule type" value="Genomic_DNA"/>
</dbReference>
<gene>
    <name evidence="2" type="ORF">G2W53_032542</name>
</gene>
<protein>
    <submittedName>
        <fullName evidence="2">Uncharacterized protein</fullName>
    </submittedName>
</protein>
<sequence length="53" mass="5726">MATFSPTSLVPPPFSPTPWPPPLPPFSPQNAPSPIFGLLLPYVRDAIPVRTSQ</sequence>
<feature type="compositionally biased region" description="Pro residues" evidence="1">
    <location>
        <begin position="9"/>
        <end position="26"/>
    </location>
</feature>
<proteinExistence type="predicted"/>
<comment type="caution">
    <text evidence="2">The sequence shown here is derived from an EMBL/GenBank/DDBJ whole genome shotgun (WGS) entry which is preliminary data.</text>
</comment>
<keyword evidence="3" id="KW-1185">Reference proteome</keyword>
<accession>A0A834WAB3</accession>
<dbReference type="Proteomes" id="UP000634136">
    <property type="component" value="Unassembled WGS sequence"/>
</dbReference>
<organism evidence="2 3">
    <name type="scientific">Senna tora</name>
    <dbReference type="NCBI Taxonomy" id="362788"/>
    <lineage>
        <taxon>Eukaryota</taxon>
        <taxon>Viridiplantae</taxon>
        <taxon>Streptophyta</taxon>
        <taxon>Embryophyta</taxon>
        <taxon>Tracheophyta</taxon>
        <taxon>Spermatophyta</taxon>
        <taxon>Magnoliopsida</taxon>
        <taxon>eudicotyledons</taxon>
        <taxon>Gunneridae</taxon>
        <taxon>Pentapetalae</taxon>
        <taxon>rosids</taxon>
        <taxon>fabids</taxon>
        <taxon>Fabales</taxon>
        <taxon>Fabaceae</taxon>
        <taxon>Caesalpinioideae</taxon>
        <taxon>Cassia clade</taxon>
        <taxon>Senna</taxon>
    </lineage>
</organism>
<evidence type="ECO:0000256" key="1">
    <source>
        <dbReference type="SAM" id="MobiDB-lite"/>
    </source>
</evidence>
<dbReference type="AlphaFoldDB" id="A0A834WAB3"/>
<evidence type="ECO:0000313" key="2">
    <source>
        <dbReference type="EMBL" id="KAF7811566.1"/>
    </source>
</evidence>
<feature type="region of interest" description="Disordered" evidence="1">
    <location>
        <begin position="1"/>
        <end position="26"/>
    </location>
</feature>
<name>A0A834WAB3_9FABA</name>